<reference evidence="1" key="2">
    <citation type="submission" date="2023-06" db="EMBL/GenBank/DDBJ databases">
        <authorList>
            <consortium name="Lawrence Berkeley National Laboratory"/>
            <person name="Haridas S."/>
            <person name="Hensen N."/>
            <person name="Bonometti L."/>
            <person name="Westerberg I."/>
            <person name="Brannstrom I.O."/>
            <person name="Guillou S."/>
            <person name="Cros-Aarteil S."/>
            <person name="Calhoun S."/>
            <person name="Kuo A."/>
            <person name="Mondo S."/>
            <person name="Pangilinan J."/>
            <person name="Riley R."/>
            <person name="Labutti K."/>
            <person name="Andreopoulos B."/>
            <person name="Lipzen A."/>
            <person name="Chen C."/>
            <person name="Yanf M."/>
            <person name="Daum C."/>
            <person name="Ng V."/>
            <person name="Clum A."/>
            <person name="Steindorff A."/>
            <person name="Ohm R."/>
            <person name="Martin F."/>
            <person name="Silar P."/>
            <person name="Natvig D."/>
            <person name="Lalanne C."/>
            <person name="Gautier V."/>
            <person name="Ament-Velasquez S.L."/>
            <person name="Kruys A."/>
            <person name="Hutchinson M.I."/>
            <person name="Powell A.J."/>
            <person name="Barry K."/>
            <person name="Miller A.N."/>
            <person name="Grigoriev I.V."/>
            <person name="Debuchy R."/>
            <person name="Gladieux P."/>
            <person name="Thoren M.H."/>
            <person name="Johannesson H."/>
        </authorList>
    </citation>
    <scope>NUCLEOTIDE SEQUENCE</scope>
    <source>
        <strain evidence="1">CBS 955.72</strain>
    </source>
</reference>
<dbReference type="Proteomes" id="UP001275084">
    <property type="component" value="Unassembled WGS sequence"/>
</dbReference>
<evidence type="ECO:0000313" key="2">
    <source>
        <dbReference type="Proteomes" id="UP001275084"/>
    </source>
</evidence>
<accession>A0AAJ0HB93</accession>
<comment type="caution">
    <text evidence="1">The sequence shown here is derived from an EMBL/GenBank/DDBJ whole genome shotgun (WGS) entry which is preliminary data.</text>
</comment>
<keyword evidence="2" id="KW-1185">Reference proteome</keyword>
<dbReference type="AlphaFoldDB" id="A0AAJ0HB93"/>
<evidence type="ECO:0000313" key="1">
    <source>
        <dbReference type="EMBL" id="KAK3346432.1"/>
    </source>
</evidence>
<sequence>MTAAIMEWFEDCRAKGMFNSTKKKDYMPVWAEVMDRCKDKWPTVPWTSQSISSKHDTERGRFRLWKTFLEYSGVSYDEETNLPAAAETAVDDEFNLGWQRQE</sequence>
<proteinExistence type="predicted"/>
<dbReference type="EMBL" id="JAUIQD010000006">
    <property type="protein sequence ID" value="KAK3346432.1"/>
    <property type="molecule type" value="Genomic_DNA"/>
</dbReference>
<reference evidence="1" key="1">
    <citation type="journal article" date="2023" name="Mol. Phylogenet. Evol.">
        <title>Genome-scale phylogeny and comparative genomics of the fungal order Sordariales.</title>
        <authorList>
            <person name="Hensen N."/>
            <person name="Bonometti L."/>
            <person name="Westerberg I."/>
            <person name="Brannstrom I.O."/>
            <person name="Guillou S."/>
            <person name="Cros-Aarteil S."/>
            <person name="Calhoun S."/>
            <person name="Haridas S."/>
            <person name="Kuo A."/>
            <person name="Mondo S."/>
            <person name="Pangilinan J."/>
            <person name="Riley R."/>
            <person name="LaButti K."/>
            <person name="Andreopoulos B."/>
            <person name="Lipzen A."/>
            <person name="Chen C."/>
            <person name="Yan M."/>
            <person name="Daum C."/>
            <person name="Ng V."/>
            <person name="Clum A."/>
            <person name="Steindorff A."/>
            <person name="Ohm R.A."/>
            <person name="Martin F."/>
            <person name="Silar P."/>
            <person name="Natvig D.O."/>
            <person name="Lalanne C."/>
            <person name="Gautier V."/>
            <person name="Ament-Velasquez S.L."/>
            <person name="Kruys A."/>
            <person name="Hutchinson M.I."/>
            <person name="Powell A.J."/>
            <person name="Barry K."/>
            <person name="Miller A.N."/>
            <person name="Grigoriev I.V."/>
            <person name="Debuchy R."/>
            <person name="Gladieux P."/>
            <person name="Hiltunen Thoren M."/>
            <person name="Johannesson H."/>
        </authorList>
    </citation>
    <scope>NUCLEOTIDE SEQUENCE</scope>
    <source>
        <strain evidence="1">CBS 955.72</strain>
    </source>
</reference>
<organism evidence="1 2">
    <name type="scientific">Lasiosphaeria hispida</name>
    <dbReference type="NCBI Taxonomy" id="260671"/>
    <lineage>
        <taxon>Eukaryota</taxon>
        <taxon>Fungi</taxon>
        <taxon>Dikarya</taxon>
        <taxon>Ascomycota</taxon>
        <taxon>Pezizomycotina</taxon>
        <taxon>Sordariomycetes</taxon>
        <taxon>Sordariomycetidae</taxon>
        <taxon>Sordariales</taxon>
        <taxon>Lasiosphaeriaceae</taxon>
        <taxon>Lasiosphaeria</taxon>
    </lineage>
</organism>
<name>A0AAJ0HB93_9PEZI</name>
<gene>
    <name evidence="1" type="ORF">B0T25DRAFT_278647</name>
</gene>
<protein>
    <submittedName>
        <fullName evidence="1">Uncharacterized protein</fullName>
    </submittedName>
</protein>